<reference evidence="1" key="1">
    <citation type="journal article" date="2021" name="Open Biol.">
        <title>Shared evolutionary footprints suggest mitochondrial oxidative damage underlies multiple complex I losses in fungi.</title>
        <authorList>
            <person name="Schikora-Tamarit M.A."/>
            <person name="Marcet-Houben M."/>
            <person name="Nosek J."/>
            <person name="Gabaldon T."/>
        </authorList>
    </citation>
    <scope>NUCLEOTIDE SEQUENCE</scope>
    <source>
        <strain evidence="1">CBS2887</strain>
    </source>
</reference>
<comment type="caution">
    <text evidence="1">The sequence shown here is derived from an EMBL/GenBank/DDBJ whole genome shotgun (WGS) entry which is preliminary data.</text>
</comment>
<dbReference type="Proteomes" id="UP000774326">
    <property type="component" value="Unassembled WGS sequence"/>
</dbReference>
<gene>
    <name evidence="1" type="ORF">WICPIJ_006031</name>
</gene>
<evidence type="ECO:0000313" key="2">
    <source>
        <dbReference type="Proteomes" id="UP000774326"/>
    </source>
</evidence>
<evidence type="ECO:0000313" key="1">
    <source>
        <dbReference type="EMBL" id="KAH3682996.1"/>
    </source>
</evidence>
<accession>A0A9P8TL93</accession>
<keyword evidence="2" id="KW-1185">Reference proteome</keyword>
<protein>
    <submittedName>
        <fullName evidence="1">Uncharacterized protein</fullName>
    </submittedName>
</protein>
<dbReference type="AlphaFoldDB" id="A0A9P8TL93"/>
<organism evidence="1 2">
    <name type="scientific">Wickerhamomyces pijperi</name>
    <name type="common">Yeast</name>
    <name type="synonym">Pichia pijperi</name>
    <dbReference type="NCBI Taxonomy" id="599730"/>
    <lineage>
        <taxon>Eukaryota</taxon>
        <taxon>Fungi</taxon>
        <taxon>Dikarya</taxon>
        <taxon>Ascomycota</taxon>
        <taxon>Saccharomycotina</taxon>
        <taxon>Saccharomycetes</taxon>
        <taxon>Phaffomycetales</taxon>
        <taxon>Wickerhamomycetaceae</taxon>
        <taxon>Wickerhamomyces</taxon>
    </lineage>
</organism>
<sequence>MTLMKVSQLVNLCKPLISKLEVSYTSQQGTPPDAFYVELALLRQLDLACETVQLVFDGVDVQIGIDLDDVKRYDQLVKVISEQLHHRGTNRGLVSLVFDIPNDNQDFNFIIGVQLQTLDQIVQIELVCGAELFDVDQDELIVHQHSQIVDFLIDHRFAGFDPKEKPLPVGAVGACSVAADEAAEGVAPKLKEGNGVVDGLPKAEVWAPNPEPLDATWPNKPPMLLLAVAVVVEPNKPEPVSFKDKPVLVLALNSGITPTSMSKFDSPELTSS</sequence>
<reference evidence="1" key="2">
    <citation type="submission" date="2021-01" db="EMBL/GenBank/DDBJ databases">
        <authorList>
            <person name="Schikora-Tamarit M.A."/>
        </authorList>
    </citation>
    <scope>NUCLEOTIDE SEQUENCE</scope>
    <source>
        <strain evidence="1">CBS2887</strain>
    </source>
</reference>
<proteinExistence type="predicted"/>
<dbReference type="EMBL" id="JAEUBG010003287">
    <property type="protein sequence ID" value="KAH3682996.1"/>
    <property type="molecule type" value="Genomic_DNA"/>
</dbReference>
<name>A0A9P8TL93_WICPI</name>